<dbReference type="EMBL" id="VUNG01000033">
    <property type="protein sequence ID" value="MST85269.1"/>
    <property type="molecule type" value="Genomic_DNA"/>
</dbReference>
<dbReference type="GO" id="GO:0003700">
    <property type="term" value="F:DNA-binding transcription factor activity"/>
    <property type="evidence" value="ECO:0007669"/>
    <property type="project" value="InterPro"/>
</dbReference>
<comment type="caution">
    <text evidence="5">The sequence shown here is derived from an EMBL/GenBank/DDBJ whole genome shotgun (WGS) entry which is preliminary data.</text>
</comment>
<evidence type="ECO:0000256" key="3">
    <source>
        <dbReference type="ARBA" id="ARBA00023163"/>
    </source>
</evidence>
<dbReference type="InterPro" id="IPR018060">
    <property type="entry name" value="HTH_AraC"/>
</dbReference>
<evidence type="ECO:0000313" key="5">
    <source>
        <dbReference type="EMBL" id="MST85269.1"/>
    </source>
</evidence>
<proteinExistence type="predicted"/>
<gene>
    <name evidence="5" type="ORF">FYJ73_11435</name>
</gene>
<evidence type="ECO:0000259" key="4">
    <source>
        <dbReference type="PROSITE" id="PS01124"/>
    </source>
</evidence>
<dbReference type="PROSITE" id="PS01124">
    <property type="entry name" value="HTH_ARAC_FAMILY_2"/>
    <property type="match status" value="1"/>
</dbReference>
<dbReference type="Gene3D" id="1.10.10.60">
    <property type="entry name" value="Homeodomain-like"/>
    <property type="match status" value="1"/>
</dbReference>
<sequence length="276" mass="31726">MFIPFVSDEHPVALYSGVPPQYSSEGLAIDCALVLHVLKGTARLRCNFEMIEEQADSVVLFNPGDTIKVERRSQDFEVEILAFSSFIQLAALNQLENVSVNALKKNMILDTPETASAATGMVRVLKPAIDTCSVRELCFISVMQLRAFYMLYQVMLRRNQIEVDSFKSRGDELFFRFRQLLAEHYRESRSVAFYADKLCITTRYLTDIVQQHYGRSPKDAIDIYTVMQIRLDLLQSDVTLSELANKYHFSSPSFFSDYFRRNAGCSPQDYRQKNKE</sequence>
<dbReference type="InterPro" id="IPR009057">
    <property type="entry name" value="Homeodomain-like_sf"/>
</dbReference>
<evidence type="ECO:0000256" key="2">
    <source>
        <dbReference type="ARBA" id="ARBA00023125"/>
    </source>
</evidence>
<evidence type="ECO:0000313" key="6">
    <source>
        <dbReference type="Proteomes" id="UP000438914"/>
    </source>
</evidence>
<dbReference type="Pfam" id="PF12833">
    <property type="entry name" value="HTH_18"/>
    <property type="match status" value="1"/>
</dbReference>
<dbReference type="SUPFAM" id="SSF46689">
    <property type="entry name" value="Homeodomain-like"/>
    <property type="match status" value="1"/>
</dbReference>
<reference evidence="5 6" key="1">
    <citation type="submission" date="2019-08" db="EMBL/GenBank/DDBJ databases">
        <title>In-depth cultivation of the pig gut microbiome towards novel bacterial diversity and tailored functional studies.</title>
        <authorList>
            <person name="Wylensek D."/>
            <person name="Hitch T.C.A."/>
            <person name="Clavel T."/>
        </authorList>
    </citation>
    <scope>NUCLEOTIDE SEQUENCE [LARGE SCALE GENOMIC DNA]</scope>
    <source>
        <strain evidence="5 6">LKV-178-WT-2A</strain>
    </source>
</reference>
<protein>
    <submittedName>
        <fullName evidence="5">AraC family transcriptional regulator</fullName>
    </submittedName>
</protein>
<name>A0A7K0KHC4_9BACT</name>
<dbReference type="GO" id="GO:0043565">
    <property type="term" value="F:sequence-specific DNA binding"/>
    <property type="evidence" value="ECO:0007669"/>
    <property type="project" value="InterPro"/>
</dbReference>
<dbReference type="PANTHER" id="PTHR43280">
    <property type="entry name" value="ARAC-FAMILY TRANSCRIPTIONAL REGULATOR"/>
    <property type="match status" value="1"/>
</dbReference>
<dbReference type="PANTHER" id="PTHR43280:SF32">
    <property type="entry name" value="TRANSCRIPTIONAL REGULATORY PROTEIN"/>
    <property type="match status" value="1"/>
</dbReference>
<accession>A0A7K0KHC4</accession>
<dbReference type="Proteomes" id="UP000438914">
    <property type="component" value="Unassembled WGS sequence"/>
</dbReference>
<dbReference type="AlphaFoldDB" id="A0A7K0KHC4"/>
<keyword evidence="1" id="KW-0805">Transcription regulation</keyword>
<dbReference type="RefSeq" id="WP_154534855.1">
    <property type="nucleotide sequence ID" value="NZ_VUNG01000033.1"/>
</dbReference>
<keyword evidence="6" id="KW-1185">Reference proteome</keyword>
<feature type="domain" description="HTH araC/xylS-type" evidence="4">
    <location>
        <begin position="175"/>
        <end position="273"/>
    </location>
</feature>
<organism evidence="5 6">
    <name type="scientific">Hallella mizrahii</name>
    <dbReference type="NCBI Taxonomy" id="2606637"/>
    <lineage>
        <taxon>Bacteria</taxon>
        <taxon>Pseudomonadati</taxon>
        <taxon>Bacteroidota</taxon>
        <taxon>Bacteroidia</taxon>
        <taxon>Bacteroidales</taxon>
        <taxon>Prevotellaceae</taxon>
        <taxon>Hallella</taxon>
    </lineage>
</organism>
<evidence type="ECO:0000256" key="1">
    <source>
        <dbReference type="ARBA" id="ARBA00023015"/>
    </source>
</evidence>
<dbReference type="SMART" id="SM00342">
    <property type="entry name" value="HTH_ARAC"/>
    <property type="match status" value="1"/>
</dbReference>
<keyword evidence="3" id="KW-0804">Transcription</keyword>
<keyword evidence="2" id="KW-0238">DNA-binding</keyword>